<name>A0A839UM84_9HYPH</name>
<sequence>MAKIPGKDEAKSSPQADAKGQYARTRHGSTNDGTASANPRVLSGKSDGDATFKNDAKENERDRRAPASSCRPQSQQSEEEDDRQQNDN</sequence>
<dbReference type="RefSeq" id="WP_183665584.1">
    <property type="nucleotide sequence ID" value="NZ_JACHXN010000039.1"/>
</dbReference>
<proteinExistence type="predicted"/>
<comment type="caution">
    <text evidence="2">The sequence shown here is derived from an EMBL/GenBank/DDBJ whole genome shotgun (WGS) entry which is preliminary data.</text>
</comment>
<feature type="compositionally biased region" description="Basic and acidic residues" evidence="1">
    <location>
        <begin position="1"/>
        <end position="11"/>
    </location>
</feature>
<evidence type="ECO:0000313" key="3">
    <source>
        <dbReference type="Proteomes" id="UP000554520"/>
    </source>
</evidence>
<protein>
    <submittedName>
        <fullName evidence="2">Uncharacterized protein</fullName>
    </submittedName>
</protein>
<evidence type="ECO:0000313" key="2">
    <source>
        <dbReference type="EMBL" id="MBB3149701.1"/>
    </source>
</evidence>
<feature type="region of interest" description="Disordered" evidence="1">
    <location>
        <begin position="1"/>
        <end position="88"/>
    </location>
</feature>
<keyword evidence="3" id="KW-1185">Reference proteome</keyword>
<gene>
    <name evidence="2" type="ORF">FHS21_006155</name>
</gene>
<evidence type="ECO:0000256" key="1">
    <source>
        <dbReference type="SAM" id="MobiDB-lite"/>
    </source>
</evidence>
<accession>A0A839UM84</accession>
<dbReference type="AlphaFoldDB" id="A0A839UM84"/>
<dbReference type="EMBL" id="JACHXN010000039">
    <property type="protein sequence ID" value="MBB3149701.1"/>
    <property type="molecule type" value="Genomic_DNA"/>
</dbReference>
<organism evidence="2 3">
    <name type="scientific">Phyllobacterium trifolii</name>
    <dbReference type="NCBI Taxonomy" id="300193"/>
    <lineage>
        <taxon>Bacteria</taxon>
        <taxon>Pseudomonadati</taxon>
        <taxon>Pseudomonadota</taxon>
        <taxon>Alphaproteobacteria</taxon>
        <taxon>Hyphomicrobiales</taxon>
        <taxon>Phyllobacteriaceae</taxon>
        <taxon>Phyllobacterium</taxon>
    </lineage>
</organism>
<reference evidence="2 3" key="1">
    <citation type="submission" date="2020-08" db="EMBL/GenBank/DDBJ databases">
        <title>Genomic Encyclopedia of Type Strains, Phase III (KMG-III): the genomes of soil and plant-associated and newly described type strains.</title>
        <authorList>
            <person name="Whitman W."/>
        </authorList>
    </citation>
    <scope>NUCLEOTIDE SEQUENCE [LARGE SCALE GENOMIC DNA]</scope>
    <source>
        <strain evidence="2 3">CECT 7015</strain>
    </source>
</reference>
<dbReference type="Proteomes" id="UP000554520">
    <property type="component" value="Unassembled WGS sequence"/>
</dbReference>
<feature type="compositionally biased region" description="Polar residues" evidence="1">
    <location>
        <begin position="28"/>
        <end position="37"/>
    </location>
</feature>
<feature type="compositionally biased region" description="Basic and acidic residues" evidence="1">
    <location>
        <begin position="46"/>
        <end position="65"/>
    </location>
</feature>